<dbReference type="InterPro" id="IPR050275">
    <property type="entry name" value="PGM_Phosphatase"/>
</dbReference>
<evidence type="ECO:0008006" key="5">
    <source>
        <dbReference type="Google" id="ProtNLM"/>
    </source>
</evidence>
<gene>
    <name evidence="3" type="ORF">A2V81_03740</name>
</gene>
<dbReference type="EMBL" id="MEWR01000014">
    <property type="protein sequence ID" value="OGC81959.1"/>
    <property type="molecule type" value="Genomic_DNA"/>
</dbReference>
<name>A0A1F4XJY7_9BACT</name>
<dbReference type="SMART" id="SM00855">
    <property type="entry name" value="PGAM"/>
    <property type="match status" value="1"/>
</dbReference>
<dbReference type="GO" id="GO:0016791">
    <property type="term" value="F:phosphatase activity"/>
    <property type="evidence" value="ECO:0007669"/>
    <property type="project" value="TreeGrafter"/>
</dbReference>
<proteinExistence type="predicted"/>
<sequence length="195" mass="22340">MKHIYFIRHAETEGNKRQMLMGCRIDTPLSEIGIMQAKNLAQKLKDFPIESVFVSSNTRAQDTARLLFDNSLQAVVCDQLREQDFGSMTGTLLSDIPAHINESFFQDPYHFRHEGGESLADLKDRLAQFMRENIESNPAQHIAIITHENVIKAVVGYMKDLSHEITALKFNNCSVTQYIFNDADYEAICINRIYH</sequence>
<feature type="binding site" evidence="2">
    <location>
        <position position="59"/>
    </location>
    <ligand>
        <name>substrate</name>
    </ligand>
</feature>
<evidence type="ECO:0000313" key="4">
    <source>
        <dbReference type="Proteomes" id="UP000177614"/>
    </source>
</evidence>
<feature type="active site" description="Proton donor/acceptor" evidence="1">
    <location>
        <position position="82"/>
    </location>
</feature>
<feature type="binding site" evidence="2">
    <location>
        <begin position="8"/>
        <end position="15"/>
    </location>
    <ligand>
        <name>substrate</name>
    </ligand>
</feature>
<dbReference type="InterPro" id="IPR013078">
    <property type="entry name" value="His_Pase_superF_clade-1"/>
</dbReference>
<dbReference type="STRING" id="1817814.A2V81_03740"/>
<reference evidence="3 4" key="1">
    <citation type="journal article" date="2016" name="Nat. Commun.">
        <title>Thousands of microbial genomes shed light on interconnected biogeochemical processes in an aquifer system.</title>
        <authorList>
            <person name="Anantharaman K."/>
            <person name="Brown C.T."/>
            <person name="Hug L.A."/>
            <person name="Sharon I."/>
            <person name="Castelle C.J."/>
            <person name="Probst A.J."/>
            <person name="Thomas B.C."/>
            <person name="Singh A."/>
            <person name="Wilkins M.J."/>
            <person name="Karaoz U."/>
            <person name="Brodie E.L."/>
            <person name="Williams K.H."/>
            <person name="Hubbard S.S."/>
            <person name="Banfield J.F."/>
        </authorList>
    </citation>
    <scope>NUCLEOTIDE SEQUENCE [LARGE SCALE GENOMIC DNA]</scope>
</reference>
<dbReference type="Gene3D" id="3.40.50.1240">
    <property type="entry name" value="Phosphoglycerate mutase-like"/>
    <property type="match status" value="1"/>
</dbReference>
<dbReference type="PIRSF" id="PIRSF000709">
    <property type="entry name" value="6PFK_2-Ptase"/>
    <property type="match status" value="1"/>
</dbReference>
<dbReference type="PANTHER" id="PTHR48100">
    <property type="entry name" value="BROAD-SPECIFICITY PHOSPHATASE YOR283W-RELATED"/>
    <property type="match status" value="1"/>
</dbReference>
<evidence type="ECO:0000256" key="2">
    <source>
        <dbReference type="PIRSR" id="PIRSR613078-2"/>
    </source>
</evidence>
<dbReference type="CDD" id="cd07067">
    <property type="entry name" value="HP_PGM_like"/>
    <property type="match status" value="1"/>
</dbReference>
<dbReference type="PANTHER" id="PTHR48100:SF44">
    <property type="entry name" value="PHOSPHATASE C1620.13-RELATED"/>
    <property type="match status" value="1"/>
</dbReference>
<feature type="active site" description="Tele-phosphohistidine intermediate" evidence="1">
    <location>
        <position position="9"/>
    </location>
</feature>
<protein>
    <recommendedName>
        <fullName evidence="5">Phosphoglycerate mutase</fullName>
    </recommendedName>
</protein>
<dbReference type="Proteomes" id="UP000177614">
    <property type="component" value="Unassembled WGS sequence"/>
</dbReference>
<dbReference type="AlphaFoldDB" id="A0A1F4XJY7"/>
<comment type="caution">
    <text evidence="3">The sequence shown here is derived from an EMBL/GenBank/DDBJ whole genome shotgun (WGS) entry which is preliminary data.</text>
</comment>
<dbReference type="Pfam" id="PF00300">
    <property type="entry name" value="His_Phos_1"/>
    <property type="match status" value="1"/>
</dbReference>
<organism evidence="3 4">
    <name type="scientific">Candidatus Abawacabacteria bacterium RBG_16_42_10</name>
    <dbReference type="NCBI Taxonomy" id="1817814"/>
    <lineage>
        <taxon>Bacteria</taxon>
        <taxon>Candidatus Abawacaibacteriota</taxon>
    </lineage>
</organism>
<dbReference type="SUPFAM" id="SSF53254">
    <property type="entry name" value="Phosphoglycerate mutase-like"/>
    <property type="match status" value="1"/>
</dbReference>
<dbReference type="GO" id="GO:0005829">
    <property type="term" value="C:cytosol"/>
    <property type="evidence" value="ECO:0007669"/>
    <property type="project" value="TreeGrafter"/>
</dbReference>
<accession>A0A1F4XJY7</accession>
<evidence type="ECO:0000256" key="1">
    <source>
        <dbReference type="PIRSR" id="PIRSR613078-1"/>
    </source>
</evidence>
<dbReference type="InterPro" id="IPR029033">
    <property type="entry name" value="His_PPase_superfam"/>
</dbReference>
<evidence type="ECO:0000313" key="3">
    <source>
        <dbReference type="EMBL" id="OGC81959.1"/>
    </source>
</evidence>